<keyword evidence="3 6" id="KW-0285">Flavoprotein</keyword>
<proteinExistence type="inferred from homology"/>
<dbReference type="AlphaFoldDB" id="A0A7C3YUQ7"/>
<evidence type="ECO:0000256" key="6">
    <source>
        <dbReference type="HAMAP-Rule" id="MF_00479"/>
    </source>
</evidence>
<evidence type="ECO:0000256" key="3">
    <source>
        <dbReference type="ARBA" id="ARBA00022630"/>
    </source>
</evidence>
<dbReference type="GO" id="GO:0009055">
    <property type="term" value="F:electron transfer activity"/>
    <property type="evidence" value="ECO:0007669"/>
    <property type="project" value="InterPro"/>
</dbReference>
<reference evidence="8" key="1">
    <citation type="journal article" date="2020" name="mSystems">
        <title>Genome- and Community-Level Interaction Insights into Carbon Utilization and Element Cycling Functions of Hydrothermarchaeota in Hydrothermal Sediment.</title>
        <authorList>
            <person name="Zhou Z."/>
            <person name="Liu Y."/>
            <person name="Xu W."/>
            <person name="Pan J."/>
            <person name="Luo Z.H."/>
            <person name="Li M."/>
        </authorList>
    </citation>
    <scope>NUCLEOTIDE SEQUENCE [LARGE SCALE GENOMIC DNA]</scope>
    <source>
        <strain evidence="8">SpSt-906</strain>
    </source>
</reference>
<evidence type="ECO:0000256" key="2">
    <source>
        <dbReference type="ARBA" id="ARBA00022553"/>
    </source>
</evidence>
<evidence type="ECO:0000256" key="4">
    <source>
        <dbReference type="ARBA" id="ARBA00022643"/>
    </source>
</evidence>
<keyword evidence="6" id="KW-0472">Membrane</keyword>
<gene>
    <name evidence="6" type="primary">rnfG</name>
    <name evidence="8" type="ORF">ENX07_04920</name>
</gene>
<keyword evidence="5 6" id="KW-0249">Electron transport</keyword>
<keyword evidence="4 6" id="KW-0288">FMN</keyword>
<evidence type="ECO:0000256" key="5">
    <source>
        <dbReference type="ARBA" id="ARBA00022982"/>
    </source>
</evidence>
<evidence type="ECO:0000256" key="1">
    <source>
        <dbReference type="ARBA" id="ARBA00022448"/>
    </source>
</evidence>
<dbReference type="PANTHER" id="PTHR36118">
    <property type="entry name" value="ION-TRANSLOCATING OXIDOREDUCTASE COMPLEX SUBUNIT G"/>
    <property type="match status" value="1"/>
</dbReference>
<evidence type="ECO:0000259" key="7">
    <source>
        <dbReference type="SMART" id="SM00900"/>
    </source>
</evidence>
<keyword evidence="2 6" id="KW-0597">Phosphoprotein</keyword>
<keyword evidence="6" id="KW-1003">Cell membrane</keyword>
<comment type="cofactor">
    <cofactor evidence="6">
        <name>FMN</name>
        <dbReference type="ChEBI" id="CHEBI:58210"/>
    </cofactor>
</comment>
<keyword evidence="6" id="KW-1278">Translocase</keyword>
<dbReference type="PIRSF" id="PIRSF006091">
    <property type="entry name" value="E_trnsport_RnfG"/>
    <property type="match status" value="1"/>
</dbReference>
<dbReference type="InterPro" id="IPR010209">
    <property type="entry name" value="Ion_transpt_RnfG/RsxG"/>
</dbReference>
<evidence type="ECO:0000313" key="8">
    <source>
        <dbReference type="EMBL" id="HGE99395.1"/>
    </source>
</evidence>
<dbReference type="SMART" id="SM00900">
    <property type="entry name" value="FMN_bind"/>
    <property type="match status" value="1"/>
</dbReference>
<sequence length="177" mass="19512">MAIKIKPILVLGITCGISSFLLTRVYQWTGEKIERQKEKALQEALSYVLPSAVRFEKVDTSLFFGYNERGEKVGLVFSSAPRGYAGPILIICGLGIDGRITGIRIASPAEGFKETPGLGSKVREKDFLSQFLGKEKEKIRLKREGGEISAITAATISSKAVCEGIRKGVERYERLLR</sequence>
<dbReference type="PANTHER" id="PTHR36118:SF1">
    <property type="entry name" value="ION-TRANSLOCATING OXIDOREDUCTASE COMPLEX SUBUNIT G"/>
    <property type="match status" value="1"/>
</dbReference>
<dbReference type="InterPro" id="IPR007329">
    <property type="entry name" value="FMN-bd"/>
</dbReference>
<dbReference type="Pfam" id="PF04205">
    <property type="entry name" value="FMN_bind"/>
    <property type="match status" value="1"/>
</dbReference>
<dbReference type="EMBL" id="DTMQ01000034">
    <property type="protein sequence ID" value="HGE99395.1"/>
    <property type="molecule type" value="Genomic_DNA"/>
</dbReference>
<keyword evidence="6" id="KW-0812">Transmembrane</keyword>
<name>A0A7C3YUQ7_UNCW3</name>
<comment type="function">
    <text evidence="6">Part of a membrane-bound complex that couples electron transfer with translocation of ions across the membrane.</text>
</comment>
<comment type="caution">
    <text evidence="8">The sequence shown here is derived from an EMBL/GenBank/DDBJ whole genome shotgun (WGS) entry which is preliminary data.</text>
</comment>
<comment type="subunit">
    <text evidence="6">The complex is composed of six subunits: RnfA, RnfB, RnfC, RnfD, RnfE and RnfG.</text>
</comment>
<dbReference type="GO" id="GO:0010181">
    <property type="term" value="F:FMN binding"/>
    <property type="evidence" value="ECO:0007669"/>
    <property type="project" value="InterPro"/>
</dbReference>
<accession>A0A7C3YUQ7</accession>
<feature type="domain" description="FMN-binding" evidence="7">
    <location>
        <begin position="83"/>
        <end position="172"/>
    </location>
</feature>
<dbReference type="GO" id="GO:0005886">
    <property type="term" value="C:plasma membrane"/>
    <property type="evidence" value="ECO:0007669"/>
    <property type="project" value="UniProtKB-SubCell"/>
</dbReference>
<feature type="modified residue" description="FMN phosphoryl threonine" evidence="6">
    <location>
        <position position="155"/>
    </location>
</feature>
<organism evidence="8">
    <name type="scientific">candidate division WOR-3 bacterium</name>
    <dbReference type="NCBI Taxonomy" id="2052148"/>
    <lineage>
        <taxon>Bacteria</taxon>
        <taxon>Bacteria division WOR-3</taxon>
    </lineage>
</organism>
<keyword evidence="1 6" id="KW-0813">Transport</keyword>
<comment type="similarity">
    <text evidence="6">Belongs to the RnfG family.</text>
</comment>
<comment type="subcellular location">
    <subcellularLocation>
        <location evidence="6">Cell membrane</location>
        <topology evidence="6">Single-pass membrane protein</topology>
    </subcellularLocation>
</comment>
<dbReference type="EC" id="7.-.-.-" evidence="6"/>
<dbReference type="HAMAP" id="MF_00479">
    <property type="entry name" value="RsxG_RnfG"/>
    <property type="match status" value="1"/>
</dbReference>
<protein>
    <recommendedName>
        <fullName evidence="6">Ion-translocating oxidoreductase complex subunit G</fullName>
        <ecNumber evidence="6">7.-.-.-</ecNumber>
    </recommendedName>
    <alternativeName>
        <fullName evidence="6">Rnf electron transport complex subunit G</fullName>
    </alternativeName>
</protein>
<dbReference type="GO" id="GO:0022900">
    <property type="term" value="P:electron transport chain"/>
    <property type="evidence" value="ECO:0007669"/>
    <property type="project" value="UniProtKB-UniRule"/>
</dbReference>
<keyword evidence="6" id="KW-1133">Transmembrane helix</keyword>